<dbReference type="SUPFAM" id="SSF55031">
    <property type="entry name" value="Bacterial exopeptidase dimerisation domain"/>
    <property type="match status" value="1"/>
</dbReference>
<evidence type="ECO:0000256" key="1">
    <source>
        <dbReference type="ARBA" id="ARBA00006247"/>
    </source>
</evidence>
<dbReference type="PROSITE" id="PS00758">
    <property type="entry name" value="ARGE_DAPE_CPG2_1"/>
    <property type="match status" value="1"/>
</dbReference>
<dbReference type="PANTHER" id="PTHR45962">
    <property type="entry name" value="N-FATTY-ACYL-AMINO ACID SYNTHASE/HYDROLASE PM20D1"/>
    <property type="match status" value="1"/>
</dbReference>
<evidence type="ECO:0000256" key="4">
    <source>
        <dbReference type="ARBA" id="ARBA00022801"/>
    </source>
</evidence>
<dbReference type="Gene3D" id="3.30.70.360">
    <property type="match status" value="1"/>
</dbReference>
<dbReference type="GO" id="GO:0006629">
    <property type="term" value="P:lipid metabolic process"/>
    <property type="evidence" value="ECO:0007669"/>
    <property type="project" value="UniProtKB-ARBA"/>
</dbReference>
<dbReference type="FunFam" id="1.10.150.900:FF:000003">
    <property type="entry name" value="N-fatty-acyl-amino acid synthase/hydrolase PM20D1"/>
    <property type="match status" value="1"/>
</dbReference>
<dbReference type="Pfam" id="PF07687">
    <property type="entry name" value="M20_dimer"/>
    <property type="match status" value="1"/>
</dbReference>
<keyword evidence="3" id="KW-0479">Metal-binding</keyword>
<dbReference type="GO" id="GO:0006508">
    <property type="term" value="P:proteolysis"/>
    <property type="evidence" value="ECO:0007669"/>
    <property type="project" value="UniProtKB-KW"/>
</dbReference>
<comment type="similarity">
    <text evidence="1">Belongs to the peptidase M20A family.</text>
</comment>
<dbReference type="EMBL" id="QLMC01000001">
    <property type="protein sequence ID" value="RAK02004.1"/>
    <property type="molecule type" value="Genomic_DNA"/>
</dbReference>
<sequence length="486" mass="54337">MKKLRWLLIGLVILLIVLLINTLRFSSKQLANVPPAPAVPVGDSAVHRLVKALQLRTVSYTDYSLTDTTQFEKFLSLLQQSFPRIHRQLKRETFNRYGLLYEWKGRNPALKPILLTGHYDVVPVIQGTQQLWKRPPFAGLVEDGFLYGRGTLDDKSSVLAQLEAVEWLISTGFRPERTVMLAYGQDEEVTGFRGAQTIAAALERRNIQLEYILDEGGVLKTDGIPGLNKPVALIGIGEKGYASIELSNVSKGGHSSMPPKQTAIGLVAEAVSKLEKNPFPARLDAGLDQMFTYIGPEMPWGQRIVFANQWLFAPLITRIMSQSNSGNATLRTTTAPTIFQAGVKDNVLPIDATATINFRILPGETVESVAGRVKEVIDDERIQVKVLQKFVSQPSPVSDPNSLGFERIHQTVKGVFPETIVTPYLTLGSTDSRFYARVCPQIFRFSPTPMNDEDTQRVHGTNERIRIRDYQNMIRFYATLIRNSQP</sequence>
<dbReference type="GO" id="GO:0016810">
    <property type="term" value="F:hydrolase activity, acting on carbon-nitrogen (but not peptide) bonds"/>
    <property type="evidence" value="ECO:0007669"/>
    <property type="project" value="UniProtKB-ARBA"/>
</dbReference>
<keyword evidence="5" id="KW-0862">Zinc</keyword>
<evidence type="ECO:0000313" key="7">
    <source>
        <dbReference type="EMBL" id="RAK02004.1"/>
    </source>
</evidence>
<reference evidence="7 8" key="1">
    <citation type="submission" date="2018-06" db="EMBL/GenBank/DDBJ databases">
        <title>Genomic Encyclopedia of Archaeal and Bacterial Type Strains, Phase II (KMG-II): from individual species to whole genera.</title>
        <authorList>
            <person name="Goeker M."/>
        </authorList>
    </citation>
    <scope>NUCLEOTIDE SEQUENCE [LARGE SCALE GENOMIC DNA]</scope>
    <source>
        <strain evidence="7 8">DSM 21851</strain>
    </source>
</reference>
<dbReference type="InterPro" id="IPR001261">
    <property type="entry name" value="ArgE/DapE_CS"/>
</dbReference>
<dbReference type="PANTHER" id="PTHR45962:SF1">
    <property type="entry name" value="N-FATTY-ACYL-AMINO ACID SYNTHASE_HYDROLASE PM20D1"/>
    <property type="match status" value="1"/>
</dbReference>
<feature type="domain" description="Peptidase M20 dimerisation" evidence="6">
    <location>
        <begin position="236"/>
        <end position="380"/>
    </location>
</feature>
<evidence type="ECO:0000259" key="6">
    <source>
        <dbReference type="Pfam" id="PF07687"/>
    </source>
</evidence>
<keyword evidence="4" id="KW-0378">Hydrolase</keyword>
<dbReference type="GO" id="GO:0006520">
    <property type="term" value="P:amino acid metabolic process"/>
    <property type="evidence" value="ECO:0007669"/>
    <property type="project" value="UniProtKB-ARBA"/>
</dbReference>
<dbReference type="InterPro" id="IPR047177">
    <property type="entry name" value="Pept_M20A"/>
</dbReference>
<keyword evidence="8" id="KW-1185">Reference proteome</keyword>
<dbReference type="GO" id="GO:0005576">
    <property type="term" value="C:extracellular region"/>
    <property type="evidence" value="ECO:0007669"/>
    <property type="project" value="UniProtKB-ARBA"/>
</dbReference>
<dbReference type="OrthoDB" id="9792335at2"/>
<organism evidence="7 8">
    <name type="scientific">Larkinella arboricola</name>
    <dbReference type="NCBI Taxonomy" id="643671"/>
    <lineage>
        <taxon>Bacteria</taxon>
        <taxon>Pseudomonadati</taxon>
        <taxon>Bacteroidota</taxon>
        <taxon>Cytophagia</taxon>
        <taxon>Cytophagales</taxon>
        <taxon>Spirosomataceae</taxon>
        <taxon>Larkinella</taxon>
    </lineage>
</organism>
<dbReference type="Gene3D" id="1.10.150.900">
    <property type="match status" value="1"/>
</dbReference>
<dbReference type="AlphaFoldDB" id="A0A327X7F2"/>
<evidence type="ECO:0000256" key="2">
    <source>
        <dbReference type="ARBA" id="ARBA00022670"/>
    </source>
</evidence>
<dbReference type="NCBIfam" id="NF006113">
    <property type="entry name" value="PRK08262.1-4"/>
    <property type="match status" value="1"/>
</dbReference>
<dbReference type="GO" id="GO:0043604">
    <property type="term" value="P:amide biosynthetic process"/>
    <property type="evidence" value="ECO:0007669"/>
    <property type="project" value="UniProtKB-ARBA"/>
</dbReference>
<dbReference type="Pfam" id="PF01546">
    <property type="entry name" value="Peptidase_M20"/>
    <property type="match status" value="1"/>
</dbReference>
<dbReference type="GO" id="GO:0004180">
    <property type="term" value="F:carboxypeptidase activity"/>
    <property type="evidence" value="ECO:0007669"/>
    <property type="project" value="UniProtKB-KW"/>
</dbReference>
<dbReference type="GO" id="GO:0046872">
    <property type="term" value="F:metal ion binding"/>
    <property type="evidence" value="ECO:0007669"/>
    <property type="project" value="UniProtKB-KW"/>
</dbReference>
<dbReference type="InterPro" id="IPR011650">
    <property type="entry name" value="Peptidase_M20_dimer"/>
</dbReference>
<dbReference type="Gene3D" id="3.40.630.10">
    <property type="entry name" value="Zn peptidases"/>
    <property type="match status" value="1"/>
</dbReference>
<comment type="caution">
    <text evidence="7">The sequence shown here is derived from an EMBL/GenBank/DDBJ whole genome shotgun (WGS) entry which is preliminary data.</text>
</comment>
<dbReference type="InterPro" id="IPR002933">
    <property type="entry name" value="Peptidase_M20"/>
</dbReference>
<dbReference type="CDD" id="cd05674">
    <property type="entry name" value="M20_yscS"/>
    <property type="match status" value="1"/>
</dbReference>
<keyword evidence="2" id="KW-0645">Protease</keyword>
<keyword evidence="7" id="KW-0121">Carboxypeptidase</keyword>
<proteinExistence type="inferred from homology"/>
<dbReference type="RefSeq" id="WP_111626239.1">
    <property type="nucleotide sequence ID" value="NZ_QLMC01000001.1"/>
</dbReference>
<accession>A0A327X7F2</accession>
<evidence type="ECO:0000313" key="8">
    <source>
        <dbReference type="Proteomes" id="UP000248790"/>
    </source>
</evidence>
<gene>
    <name evidence="7" type="ORF">LX87_00118</name>
</gene>
<dbReference type="InterPro" id="IPR036264">
    <property type="entry name" value="Bact_exopeptidase_dim_dom"/>
</dbReference>
<dbReference type="Proteomes" id="UP000248790">
    <property type="component" value="Unassembled WGS sequence"/>
</dbReference>
<name>A0A327X7F2_LARAB</name>
<dbReference type="FunFam" id="3.40.630.10:FF:000027">
    <property type="entry name" value="N-fatty-acyl-amino acid synthase/hydrolase PM20D1"/>
    <property type="match status" value="1"/>
</dbReference>
<protein>
    <submittedName>
        <fullName evidence="7">Carboxypeptidase PM20D1</fullName>
    </submittedName>
</protein>
<evidence type="ECO:0000256" key="5">
    <source>
        <dbReference type="ARBA" id="ARBA00022833"/>
    </source>
</evidence>
<dbReference type="SUPFAM" id="SSF53187">
    <property type="entry name" value="Zn-dependent exopeptidases"/>
    <property type="match status" value="1"/>
</dbReference>
<evidence type="ECO:0000256" key="3">
    <source>
        <dbReference type="ARBA" id="ARBA00022723"/>
    </source>
</evidence>